<dbReference type="Proteomes" id="UP001138921">
    <property type="component" value="Unassembled WGS sequence"/>
</dbReference>
<name>A0A9X1A6N3_9HYPH</name>
<keyword evidence="2" id="KW-0238">DNA-binding</keyword>
<comment type="caution">
    <text evidence="2">The sequence shown here is derived from an EMBL/GenBank/DDBJ whole genome shotgun (WGS) entry which is preliminary data.</text>
</comment>
<dbReference type="AlphaFoldDB" id="A0A9X1A6N3"/>
<dbReference type="InterPro" id="IPR013321">
    <property type="entry name" value="Arc_rbn_hlx_hlx"/>
</dbReference>
<evidence type="ECO:0000313" key="2">
    <source>
        <dbReference type="EMBL" id="MBT1154326.1"/>
    </source>
</evidence>
<accession>A0A9X1A6N3</accession>
<reference evidence="2" key="1">
    <citation type="journal article" date="2021" name="Microorganisms">
        <title>Phylogenomic Reconstruction and Metabolic Potential of the Genus Aminobacter.</title>
        <authorList>
            <person name="Artuso I."/>
            <person name="Turrini P."/>
            <person name="Pirolo M."/>
            <person name="Lugli G.A."/>
            <person name="Ventura M."/>
            <person name="Visca P."/>
        </authorList>
    </citation>
    <scope>NUCLEOTIDE SEQUENCE</scope>
    <source>
        <strain evidence="2">LMG 26462</strain>
    </source>
</reference>
<dbReference type="EMBL" id="JAFLWW010000001">
    <property type="protein sequence ID" value="MBT1154326.1"/>
    <property type="molecule type" value="Genomic_DNA"/>
</dbReference>
<dbReference type="InterPro" id="IPR005569">
    <property type="entry name" value="Arc_DNA-bd_dom"/>
</dbReference>
<dbReference type="Pfam" id="PF03869">
    <property type="entry name" value="Arc"/>
    <property type="match status" value="1"/>
</dbReference>
<dbReference type="Gene3D" id="1.10.1220.10">
    <property type="entry name" value="Met repressor-like"/>
    <property type="match status" value="1"/>
</dbReference>
<reference evidence="2" key="2">
    <citation type="submission" date="2021-03" db="EMBL/GenBank/DDBJ databases">
        <authorList>
            <person name="Artuso I."/>
            <person name="Turrini P."/>
            <person name="Pirolo M."/>
            <person name="Lugli G.A."/>
            <person name="Ventura M."/>
            <person name="Visca P."/>
        </authorList>
    </citation>
    <scope>NUCLEOTIDE SEQUENCE</scope>
    <source>
        <strain evidence="2">LMG 26462</strain>
    </source>
</reference>
<proteinExistence type="predicted"/>
<gene>
    <name evidence="2" type="ORF">J1C56_01840</name>
</gene>
<dbReference type="GO" id="GO:0006355">
    <property type="term" value="P:regulation of DNA-templated transcription"/>
    <property type="evidence" value="ECO:0007669"/>
    <property type="project" value="InterPro"/>
</dbReference>
<dbReference type="SUPFAM" id="SSF47598">
    <property type="entry name" value="Ribbon-helix-helix"/>
    <property type="match status" value="1"/>
</dbReference>
<evidence type="ECO:0000313" key="3">
    <source>
        <dbReference type="Proteomes" id="UP001138921"/>
    </source>
</evidence>
<organism evidence="2 3">
    <name type="scientific">Aminobacter anthyllidis</name>
    <dbReference type="NCBI Taxonomy" id="1035067"/>
    <lineage>
        <taxon>Bacteria</taxon>
        <taxon>Pseudomonadati</taxon>
        <taxon>Pseudomonadota</taxon>
        <taxon>Alphaproteobacteria</taxon>
        <taxon>Hyphomicrobiales</taxon>
        <taxon>Phyllobacteriaceae</taxon>
        <taxon>Aminobacter</taxon>
    </lineage>
</organism>
<dbReference type="InterPro" id="IPR010985">
    <property type="entry name" value="Ribbon_hlx_hlx"/>
</dbReference>
<keyword evidence="3" id="KW-1185">Reference proteome</keyword>
<protein>
    <submittedName>
        <fullName evidence="2">Arc family DNA-binding protein</fullName>
    </submittedName>
</protein>
<dbReference type="GO" id="GO:0003677">
    <property type="term" value="F:DNA binding"/>
    <property type="evidence" value="ECO:0007669"/>
    <property type="project" value="UniProtKB-KW"/>
</dbReference>
<feature type="domain" description="Arc-like DNA binding" evidence="1">
    <location>
        <begin position="4"/>
        <end position="46"/>
    </location>
</feature>
<sequence>MPQRDDPRHNLRLPPLLKAKLAHSAIDSGRSMNAEILARLEASFTPEPTQLISELLQPMASLSEPDKVKLGELLVNVGAILAKPTTTK</sequence>
<evidence type="ECO:0000259" key="1">
    <source>
        <dbReference type="Pfam" id="PF03869"/>
    </source>
</evidence>
<dbReference type="RefSeq" id="WP_214385448.1">
    <property type="nucleotide sequence ID" value="NZ_JAFLWW010000001.1"/>
</dbReference>